<dbReference type="SUPFAM" id="SSF117892">
    <property type="entry name" value="Band 7/SPFH domain"/>
    <property type="match status" value="1"/>
</dbReference>
<evidence type="ECO:0000259" key="2">
    <source>
        <dbReference type="Pfam" id="PF01145"/>
    </source>
</evidence>
<dbReference type="STRING" id="70996.SE18_13215"/>
<protein>
    <recommendedName>
        <fullName evidence="2">Band 7 domain-containing protein</fullName>
    </recommendedName>
</protein>
<dbReference type="RefSeq" id="WP_054534931.1">
    <property type="nucleotide sequence ID" value="NZ_LGKP01000022.1"/>
</dbReference>
<dbReference type="AlphaFoldDB" id="A0A0P6Y7U0"/>
<evidence type="ECO:0000313" key="3">
    <source>
        <dbReference type="EMBL" id="KPL85879.1"/>
    </source>
</evidence>
<dbReference type="Gene3D" id="3.30.479.30">
    <property type="entry name" value="Band 7 domain"/>
    <property type="match status" value="1"/>
</dbReference>
<accession>A0A0P6Y7U0</accession>
<keyword evidence="1" id="KW-0812">Transmembrane</keyword>
<dbReference type="InterPro" id="IPR001107">
    <property type="entry name" value="Band_7"/>
</dbReference>
<comment type="caution">
    <text evidence="3">The sequence shown here is derived from an EMBL/GenBank/DDBJ whole genome shotgun (WGS) entry which is preliminary data.</text>
</comment>
<evidence type="ECO:0000256" key="1">
    <source>
        <dbReference type="SAM" id="Phobius"/>
    </source>
</evidence>
<keyword evidence="4" id="KW-1185">Reference proteome</keyword>
<dbReference type="PROSITE" id="PS51257">
    <property type="entry name" value="PROKAR_LIPOPROTEIN"/>
    <property type="match status" value="1"/>
</dbReference>
<sequence length="434" mass="49151">MSRLSPSVLVIILLVSCLFIYIGPAQSQANQGLVGIILLLIVLIGLFLAFSRGSVAQRESARNMLGTLTGITAVSCAALLGQQALNGNLLGLMCAPVLLAGVYMIFLAMTARIGQHVEEGEVLLIQRRMDHQHIIRPPGLHSPIVPALEVGVAVMPTYNIQTDVEVDMVDTASLHKVDKIIVDTQSRIIQRFPDEGETMPVEMRYEGFLKLPYNYPNRDHIFKEIADRRNIDVMQVRMSADFWIEAIQSQLRRDVEEDLRAIIHDNTFYNPEKRSYGKLGPADISARRAEIAAQLKNRLQEKVQQWGIEVLDIGITQVILNADRIKAFYRTITADLEIQAANRLAEQEIKRTMALADAEAYQRKKMAETELEIQRQRNEIENAASLQMLQDWMNTIIADNPDMKPDDLKHLLTLALDEHEKRKVYREHNLIDQE</sequence>
<keyword evidence="1" id="KW-0472">Membrane</keyword>
<feature type="transmembrane region" description="Helical" evidence="1">
    <location>
        <begin position="7"/>
        <end position="26"/>
    </location>
</feature>
<proteinExistence type="predicted"/>
<feature type="domain" description="Band 7" evidence="2">
    <location>
        <begin position="117"/>
        <end position="348"/>
    </location>
</feature>
<evidence type="ECO:0000313" key="4">
    <source>
        <dbReference type="Proteomes" id="UP000050277"/>
    </source>
</evidence>
<organism evidence="3 4">
    <name type="scientific">Herpetosiphon geysericola</name>
    <dbReference type="NCBI Taxonomy" id="70996"/>
    <lineage>
        <taxon>Bacteria</taxon>
        <taxon>Bacillati</taxon>
        <taxon>Chloroflexota</taxon>
        <taxon>Chloroflexia</taxon>
        <taxon>Herpetosiphonales</taxon>
        <taxon>Herpetosiphonaceae</taxon>
        <taxon>Herpetosiphon</taxon>
    </lineage>
</organism>
<dbReference type="Proteomes" id="UP000050277">
    <property type="component" value="Unassembled WGS sequence"/>
</dbReference>
<name>A0A0P6Y7U0_9CHLR</name>
<feature type="transmembrane region" description="Helical" evidence="1">
    <location>
        <begin position="89"/>
        <end position="109"/>
    </location>
</feature>
<feature type="transmembrane region" description="Helical" evidence="1">
    <location>
        <begin position="32"/>
        <end position="51"/>
    </location>
</feature>
<gene>
    <name evidence="3" type="ORF">SE18_13215</name>
</gene>
<dbReference type="EMBL" id="LGKP01000022">
    <property type="protein sequence ID" value="KPL85879.1"/>
    <property type="molecule type" value="Genomic_DNA"/>
</dbReference>
<dbReference type="Pfam" id="PF01145">
    <property type="entry name" value="Band_7"/>
    <property type="match status" value="1"/>
</dbReference>
<keyword evidence="1" id="KW-1133">Transmembrane helix</keyword>
<reference evidence="3 4" key="1">
    <citation type="submission" date="2015-07" db="EMBL/GenBank/DDBJ databases">
        <title>Whole genome sequence of Herpetosiphon geysericola DSM 7119.</title>
        <authorList>
            <person name="Hemp J."/>
            <person name="Ward L.M."/>
            <person name="Pace L.A."/>
            <person name="Fischer W.W."/>
        </authorList>
    </citation>
    <scope>NUCLEOTIDE SEQUENCE [LARGE SCALE GENOMIC DNA]</scope>
    <source>
        <strain evidence="3 4">DSM 7119</strain>
    </source>
</reference>
<dbReference type="InterPro" id="IPR036013">
    <property type="entry name" value="Band_7/SPFH_dom_sf"/>
</dbReference>
<dbReference type="OrthoDB" id="9809197at2"/>